<feature type="compositionally biased region" description="Basic and acidic residues" evidence="1">
    <location>
        <begin position="65"/>
        <end position="90"/>
    </location>
</feature>
<reference evidence="2" key="2">
    <citation type="journal article" date="2023" name="IMA Fungus">
        <title>Comparative genomic study of the Penicillium genus elucidates a diverse pangenome and 15 lateral gene transfer events.</title>
        <authorList>
            <person name="Petersen C."/>
            <person name="Sorensen T."/>
            <person name="Nielsen M.R."/>
            <person name="Sondergaard T.E."/>
            <person name="Sorensen J.L."/>
            <person name="Fitzpatrick D.A."/>
            <person name="Frisvad J.C."/>
            <person name="Nielsen K.L."/>
        </authorList>
    </citation>
    <scope>NUCLEOTIDE SEQUENCE</scope>
    <source>
        <strain evidence="2">IBT 15544</strain>
    </source>
</reference>
<name>A0A9W9TCT0_9EURO</name>
<sequence>MEPRQTRSRTAQAAQPSQPPKQAAYAQASNPVEHTPQEQRTSGTQTHQYGDAVPSITRGASSKPSSDEARARLEEQHRQEQREMRNHAVDLEYGVEEQPSEGYIADSVERKGMGQHRAQAGAHAGPVGSAKGPGHPGFGAQPDLAARMDEKRAEHDRVLGERVGQSPAPPDHEVAEREAVRQRKLQRNENVDAEEAVKKATGDPVVASH</sequence>
<organism evidence="2 3">
    <name type="scientific">Penicillium cinerascens</name>
    <dbReference type="NCBI Taxonomy" id="70096"/>
    <lineage>
        <taxon>Eukaryota</taxon>
        <taxon>Fungi</taxon>
        <taxon>Dikarya</taxon>
        <taxon>Ascomycota</taxon>
        <taxon>Pezizomycotina</taxon>
        <taxon>Eurotiomycetes</taxon>
        <taxon>Eurotiomycetidae</taxon>
        <taxon>Eurotiales</taxon>
        <taxon>Aspergillaceae</taxon>
        <taxon>Penicillium</taxon>
    </lineage>
</organism>
<reference evidence="2" key="1">
    <citation type="submission" date="2022-12" db="EMBL/GenBank/DDBJ databases">
        <authorList>
            <person name="Petersen C."/>
        </authorList>
    </citation>
    <scope>NUCLEOTIDE SEQUENCE</scope>
    <source>
        <strain evidence="2">IBT 15544</strain>
    </source>
</reference>
<feature type="compositionally biased region" description="Low complexity" evidence="1">
    <location>
        <begin position="115"/>
        <end position="125"/>
    </location>
</feature>
<feature type="region of interest" description="Disordered" evidence="1">
    <location>
        <begin position="112"/>
        <end position="209"/>
    </location>
</feature>
<proteinExistence type="predicted"/>
<evidence type="ECO:0000256" key="1">
    <source>
        <dbReference type="SAM" id="MobiDB-lite"/>
    </source>
</evidence>
<dbReference type="AlphaFoldDB" id="A0A9W9TCT0"/>
<dbReference type="RefSeq" id="XP_058312586.1">
    <property type="nucleotide sequence ID" value="XM_058447175.1"/>
</dbReference>
<feature type="compositionally biased region" description="Low complexity" evidence="1">
    <location>
        <begin position="11"/>
        <end position="28"/>
    </location>
</feature>
<comment type="caution">
    <text evidence="2">The sequence shown here is derived from an EMBL/GenBank/DDBJ whole genome shotgun (WGS) entry which is preliminary data.</text>
</comment>
<feature type="region of interest" description="Disordered" evidence="1">
    <location>
        <begin position="1"/>
        <end position="100"/>
    </location>
</feature>
<dbReference type="GeneID" id="83174475"/>
<feature type="compositionally biased region" description="Basic and acidic residues" evidence="1">
    <location>
        <begin position="146"/>
        <end position="160"/>
    </location>
</feature>
<keyword evidence="3" id="KW-1185">Reference proteome</keyword>
<dbReference type="OrthoDB" id="4509376at2759"/>
<evidence type="ECO:0000313" key="2">
    <source>
        <dbReference type="EMBL" id="KAJ5218013.1"/>
    </source>
</evidence>
<dbReference type="EMBL" id="JAPQKR010000004">
    <property type="protein sequence ID" value="KAJ5218013.1"/>
    <property type="molecule type" value="Genomic_DNA"/>
</dbReference>
<feature type="compositionally biased region" description="Basic and acidic residues" evidence="1">
    <location>
        <begin position="170"/>
        <end position="201"/>
    </location>
</feature>
<gene>
    <name evidence="2" type="ORF">N7498_000112</name>
</gene>
<evidence type="ECO:0000313" key="3">
    <source>
        <dbReference type="Proteomes" id="UP001150904"/>
    </source>
</evidence>
<protein>
    <submittedName>
        <fullName evidence="2">Uncharacterized protein</fullName>
    </submittedName>
</protein>
<feature type="compositionally biased region" description="Polar residues" evidence="1">
    <location>
        <begin position="38"/>
        <end position="48"/>
    </location>
</feature>
<dbReference type="Proteomes" id="UP001150904">
    <property type="component" value="Unassembled WGS sequence"/>
</dbReference>
<accession>A0A9W9TCT0</accession>